<evidence type="ECO:0000313" key="2">
    <source>
        <dbReference type="EMBL" id="SVC85784.1"/>
    </source>
</evidence>
<feature type="non-terminal residue" evidence="2">
    <location>
        <position position="1"/>
    </location>
</feature>
<reference evidence="2" key="1">
    <citation type="submission" date="2018-05" db="EMBL/GenBank/DDBJ databases">
        <authorList>
            <person name="Lanie J.A."/>
            <person name="Ng W.-L."/>
            <person name="Kazmierczak K.M."/>
            <person name="Andrzejewski T.M."/>
            <person name="Davidsen T.M."/>
            <person name="Wayne K.J."/>
            <person name="Tettelin H."/>
            <person name="Glass J.I."/>
            <person name="Rusch D."/>
            <person name="Podicherti R."/>
            <person name="Tsui H.-C.T."/>
            <person name="Winkler M.E."/>
        </authorList>
    </citation>
    <scope>NUCLEOTIDE SEQUENCE</scope>
</reference>
<keyword evidence="1" id="KW-0812">Transmembrane</keyword>
<keyword evidence="1" id="KW-1133">Transmembrane helix</keyword>
<feature type="transmembrane region" description="Helical" evidence="1">
    <location>
        <begin position="176"/>
        <end position="193"/>
    </location>
</feature>
<dbReference type="EMBL" id="UINC01115045">
    <property type="protein sequence ID" value="SVC85784.1"/>
    <property type="molecule type" value="Genomic_DNA"/>
</dbReference>
<accession>A0A382QJT4</accession>
<protein>
    <submittedName>
        <fullName evidence="2">Uncharacterized protein</fullName>
    </submittedName>
</protein>
<organism evidence="2">
    <name type="scientific">marine metagenome</name>
    <dbReference type="NCBI Taxonomy" id="408172"/>
    <lineage>
        <taxon>unclassified sequences</taxon>
        <taxon>metagenomes</taxon>
        <taxon>ecological metagenomes</taxon>
    </lineage>
</organism>
<dbReference type="AlphaFoldDB" id="A0A382QJT4"/>
<keyword evidence="1" id="KW-0472">Membrane</keyword>
<name>A0A382QJT4_9ZZZZ</name>
<evidence type="ECO:0000256" key="1">
    <source>
        <dbReference type="SAM" id="Phobius"/>
    </source>
</evidence>
<gene>
    <name evidence="2" type="ORF">METZ01_LOCUS338638</name>
</gene>
<sequence length="203" mass="21145">VATYTIKPVAISRGATCDETSCQNQADGDMAAYLAFGSSDFSTSTAPAAWVSALNGGYISTNAQYVTYPVPGAGAEANKYGFSSGAPHLKADGTLNTGFFKVFFPTAMVDYMWGFDGASTLSFKSDITDSDGGSSTTSIAATVKAGGLLVEKAGISYSTNDIELSVQTFAPSVSKIGASIMVALLAFIILWVVSRKRLSRSIF</sequence>
<proteinExistence type="predicted"/>